<dbReference type="SUPFAM" id="SSF50022">
    <property type="entry name" value="ISP domain"/>
    <property type="match status" value="1"/>
</dbReference>
<comment type="function">
    <text evidence="2">Catalyzes the first step of the osmoprotectant glycine betaine synthesis.</text>
</comment>
<keyword evidence="13" id="KW-0539">Nucleus</keyword>
<dbReference type="Pfam" id="PF00848">
    <property type="entry name" value="Ring_hydroxyl_A"/>
    <property type="match status" value="1"/>
</dbReference>
<reference evidence="16 17" key="1">
    <citation type="submission" date="2015-01" db="EMBL/GenBank/DDBJ databases">
        <title>The Genome Sequence of Exophiala oligosperma CBS72588.</title>
        <authorList>
            <consortium name="The Broad Institute Genomics Platform"/>
            <person name="Cuomo C."/>
            <person name="de Hoog S."/>
            <person name="Gorbushina A."/>
            <person name="Stielow B."/>
            <person name="Teixiera M."/>
            <person name="Abouelleil A."/>
            <person name="Chapman S.B."/>
            <person name="Priest M."/>
            <person name="Young S.K."/>
            <person name="Wortman J."/>
            <person name="Nusbaum C."/>
            <person name="Birren B."/>
        </authorList>
    </citation>
    <scope>NUCLEOTIDE SEQUENCE [LARGE SCALE GENOMIC DNA]</scope>
    <source>
        <strain evidence="16 17">CBS 72588</strain>
    </source>
</reference>
<dbReference type="STRING" id="215243.A0A0D2D459"/>
<evidence type="ECO:0000256" key="7">
    <source>
        <dbReference type="ARBA" id="ARBA00022714"/>
    </source>
</evidence>
<name>A0A0D2D459_9EURO</name>
<evidence type="ECO:0000256" key="12">
    <source>
        <dbReference type="ARBA" id="ARBA00023027"/>
    </source>
</evidence>
<dbReference type="GO" id="GO:0019285">
    <property type="term" value="P:glycine betaine biosynthetic process from choline"/>
    <property type="evidence" value="ECO:0007669"/>
    <property type="project" value="UniProtKB-UniPathway"/>
</dbReference>
<dbReference type="Proteomes" id="UP000053342">
    <property type="component" value="Unassembled WGS sequence"/>
</dbReference>
<keyword evidence="12" id="KW-0520">NAD</keyword>
<evidence type="ECO:0000256" key="1">
    <source>
        <dbReference type="ARBA" id="ARBA00001962"/>
    </source>
</evidence>
<evidence type="ECO:0000259" key="15">
    <source>
        <dbReference type="PROSITE" id="PS51296"/>
    </source>
</evidence>
<dbReference type="CDD" id="cd00680">
    <property type="entry name" value="RHO_alpha_C"/>
    <property type="match status" value="1"/>
</dbReference>
<dbReference type="GeneID" id="27362811"/>
<dbReference type="Gene3D" id="2.102.10.10">
    <property type="entry name" value="Rieske [2Fe-2S] iron-sulphur domain"/>
    <property type="match status" value="1"/>
</dbReference>
<dbReference type="Pfam" id="PF04082">
    <property type="entry name" value="Fungal_trans"/>
    <property type="match status" value="1"/>
</dbReference>
<keyword evidence="11" id="KW-0411">Iron-sulfur</keyword>
<dbReference type="InterPro" id="IPR007219">
    <property type="entry name" value="XnlR_reg_dom"/>
</dbReference>
<dbReference type="PROSITE" id="PS51296">
    <property type="entry name" value="RIESKE"/>
    <property type="match status" value="1"/>
</dbReference>
<comment type="pathway">
    <text evidence="3">Amine and polyamine biosynthesis; betaine biosynthesis via choline pathway; betaine aldehyde from choline (monooxygenase route): step 1/1.</text>
</comment>
<dbReference type="GO" id="GO:0005506">
    <property type="term" value="F:iron ion binding"/>
    <property type="evidence" value="ECO:0007669"/>
    <property type="project" value="InterPro"/>
</dbReference>
<accession>A0A0D2D459</accession>
<dbReference type="AlphaFoldDB" id="A0A0D2D459"/>
<dbReference type="GO" id="GO:0003677">
    <property type="term" value="F:DNA binding"/>
    <property type="evidence" value="ECO:0007669"/>
    <property type="project" value="InterPro"/>
</dbReference>
<dbReference type="InterPro" id="IPR015879">
    <property type="entry name" value="Ring_hydroxy_dOase_asu_C_dom"/>
</dbReference>
<sequence length="1042" mass="117718">MASVIRWALGLPSEAASEEKTRRGLPAVWYRSPGMYELERRAIFSKKWIMVTHKNRLKQAGDYIRITEAGFAFILVLDRQGTIGGFHNICRHRGFPLIHDEAGNTKILSCKYHGWSYGINGNLAKAPHLETLPDFRKEDNSLLPVHVHVDDLGFLWVNLEATEEPTTSWEAQFPGVHRHPRFDAYNFSEYTFDHTWGMQGDYNWKTLADNYNECLHCRTAHPDTAGVVDISVYRVEGVAGSLQHFNKRQEQNQNNIVVNSTYYYPNACMTVTPHFFYLMRCVPTSATTCSMEYEVYRHKDASDEEFDKIDQMYKRVLTEDKWLCNNTQLNLNSGVYLNGQMHPQYEYGPLYFQSLVRQAVTEHKKLEDKMKTEIWPASQRVAPGSGTYEDAAFCSGLACSPEKKSARIAQAHRHSPIHHSEKQRYISQLICHAEAANILLKASSDARVVTPLTRKSIRPSREVVSQAIGIYFDCCHRQPLWLFDPGDSTSLSPDSNEELIFAVLSLSTQYKPDRFASGQVQSAHAYGDAARSLVMLRITNASTSLPTLQALTLLAFYYLVCDDLALAAFHATLVRSLLQCCGLDLGASTARTVGEEQRQKLFWSVFLLDSMCGLPLRVPSIIDDVGKPRFLAIRGMLQHTSTACPELPKDKESYTEQDERCFGMWAHMVRMASVWGEVRVFVSRCTDGQIKAPWHSDSEYAQINAQLLDMETTIPSFYRYDVAKFPERDEAEIVEKKAFWLPWVRLQITYHTIHSVINHPFLYSSKASMPRPGANAFWRTSSELALLHSTWIARLIGMATNKGLELADPFFAHSAAVAATLHSYWARASDGRIRGPAVRNLQLCRSFISDIGAHWRLCRSIEDTLDQLISLALPTAQQQQGQSTSITTNTALMQKILDFAAPQGSSFSGEGLFHSDFVGHVRSRRASWEDTTVVNPDIHAMPSDVHNTTGHYAPPPDWFSPQPAAPTSAGLIEEIAGSPPEAQAEQAEAARAENQQRWQIENLPELSNWSWGPDDANITYDPWTQFYDRSGPNSGWWDFGNL</sequence>
<evidence type="ECO:0000313" key="16">
    <source>
        <dbReference type="EMBL" id="KIW37110.1"/>
    </source>
</evidence>
<evidence type="ECO:0000256" key="13">
    <source>
        <dbReference type="ARBA" id="ARBA00023242"/>
    </source>
</evidence>
<organism evidence="16 17">
    <name type="scientific">Exophiala oligosperma</name>
    <dbReference type="NCBI Taxonomy" id="215243"/>
    <lineage>
        <taxon>Eukaryota</taxon>
        <taxon>Fungi</taxon>
        <taxon>Dikarya</taxon>
        <taxon>Ascomycota</taxon>
        <taxon>Pezizomycotina</taxon>
        <taxon>Eurotiomycetes</taxon>
        <taxon>Chaetothyriomycetidae</taxon>
        <taxon>Chaetothyriales</taxon>
        <taxon>Herpotrichiellaceae</taxon>
        <taxon>Exophiala</taxon>
    </lineage>
</organism>
<dbReference type="InterPro" id="IPR001663">
    <property type="entry name" value="Rng_hydr_dOase-A"/>
</dbReference>
<evidence type="ECO:0000256" key="4">
    <source>
        <dbReference type="ARBA" id="ARBA00010848"/>
    </source>
</evidence>
<keyword evidence="10" id="KW-0408">Iron</keyword>
<evidence type="ECO:0000256" key="8">
    <source>
        <dbReference type="ARBA" id="ARBA00022723"/>
    </source>
</evidence>
<evidence type="ECO:0000256" key="14">
    <source>
        <dbReference type="ARBA" id="ARBA00049097"/>
    </source>
</evidence>
<evidence type="ECO:0000313" key="17">
    <source>
        <dbReference type="Proteomes" id="UP000053342"/>
    </source>
</evidence>
<evidence type="ECO:0000256" key="3">
    <source>
        <dbReference type="ARBA" id="ARBA00004866"/>
    </source>
</evidence>
<dbReference type="PRINTS" id="PR00090">
    <property type="entry name" value="RNGDIOXGNASE"/>
</dbReference>
<gene>
    <name evidence="16" type="ORF">PV06_10737</name>
</gene>
<dbReference type="UniPathway" id="UPA00529">
    <property type="reaction ID" value="UER00430"/>
</dbReference>
<dbReference type="GO" id="GO:0051537">
    <property type="term" value="F:2 iron, 2 sulfur cluster binding"/>
    <property type="evidence" value="ECO:0007669"/>
    <property type="project" value="UniProtKB-KW"/>
</dbReference>
<evidence type="ECO:0000256" key="10">
    <source>
        <dbReference type="ARBA" id="ARBA00023004"/>
    </source>
</evidence>
<dbReference type="VEuPathDB" id="FungiDB:PV06_10737"/>
<comment type="catalytic activity">
    <reaction evidence="14">
        <text>choline + 2 reduced [2Fe-2S]-[ferredoxin] + O2 + 2 H(+) = betaine aldehyde hydrate + 2 oxidized [2Fe-2S]-[ferredoxin] + H2O</text>
        <dbReference type="Rhea" id="RHEA:17769"/>
        <dbReference type="Rhea" id="RHEA-COMP:10000"/>
        <dbReference type="Rhea" id="RHEA-COMP:10001"/>
        <dbReference type="ChEBI" id="CHEBI:15354"/>
        <dbReference type="ChEBI" id="CHEBI:15377"/>
        <dbReference type="ChEBI" id="CHEBI:15378"/>
        <dbReference type="ChEBI" id="CHEBI:15379"/>
        <dbReference type="ChEBI" id="CHEBI:15870"/>
        <dbReference type="ChEBI" id="CHEBI:33737"/>
        <dbReference type="ChEBI" id="CHEBI:33738"/>
        <dbReference type="EC" id="1.14.15.7"/>
    </reaction>
</comment>
<dbReference type="GO" id="GO:0008270">
    <property type="term" value="F:zinc ion binding"/>
    <property type="evidence" value="ECO:0007669"/>
    <property type="project" value="InterPro"/>
</dbReference>
<dbReference type="EC" id="1.14.15.7" evidence="5"/>
<dbReference type="InterPro" id="IPR015881">
    <property type="entry name" value="ARHD_Rieske_2Fe_2S"/>
</dbReference>
<dbReference type="GO" id="GO:0019133">
    <property type="term" value="F:choline monooxygenase activity"/>
    <property type="evidence" value="ECO:0007669"/>
    <property type="project" value="UniProtKB-EC"/>
</dbReference>
<dbReference type="GO" id="GO:0006351">
    <property type="term" value="P:DNA-templated transcription"/>
    <property type="evidence" value="ECO:0007669"/>
    <property type="project" value="InterPro"/>
</dbReference>
<dbReference type="PANTHER" id="PTHR43756">
    <property type="entry name" value="CHOLINE MONOOXYGENASE, CHLOROPLASTIC"/>
    <property type="match status" value="1"/>
</dbReference>
<comment type="cofactor">
    <cofactor evidence="1">
        <name>Fe cation</name>
        <dbReference type="ChEBI" id="CHEBI:24875"/>
    </cofactor>
</comment>
<proteinExistence type="inferred from homology"/>
<feature type="domain" description="Rieske" evidence="15">
    <location>
        <begin position="48"/>
        <end position="136"/>
    </location>
</feature>
<evidence type="ECO:0000256" key="9">
    <source>
        <dbReference type="ARBA" id="ARBA00023002"/>
    </source>
</evidence>
<dbReference type="CDD" id="cd12148">
    <property type="entry name" value="fungal_TF_MHR"/>
    <property type="match status" value="1"/>
</dbReference>
<evidence type="ECO:0000256" key="2">
    <source>
        <dbReference type="ARBA" id="ARBA00002149"/>
    </source>
</evidence>
<keyword evidence="7" id="KW-0001">2Fe-2S</keyword>
<keyword evidence="8" id="KW-0479">Metal-binding</keyword>
<dbReference type="Gene3D" id="3.90.380.10">
    <property type="entry name" value="Naphthalene 1,2-dioxygenase Alpha Subunit, Chain A, domain 1"/>
    <property type="match status" value="1"/>
</dbReference>
<dbReference type="CDD" id="cd03469">
    <property type="entry name" value="Rieske_RO_Alpha_N"/>
    <property type="match status" value="1"/>
</dbReference>
<dbReference type="Pfam" id="PF00355">
    <property type="entry name" value="Rieske"/>
    <property type="match status" value="1"/>
</dbReference>
<dbReference type="PROSITE" id="PS00570">
    <property type="entry name" value="RING_HYDROXYL_ALPHA"/>
    <property type="match status" value="1"/>
</dbReference>
<dbReference type="InterPro" id="IPR017941">
    <property type="entry name" value="Rieske_2Fe-2S"/>
</dbReference>
<evidence type="ECO:0000256" key="11">
    <source>
        <dbReference type="ARBA" id="ARBA00023014"/>
    </source>
</evidence>
<dbReference type="RefSeq" id="XP_016257326.1">
    <property type="nucleotide sequence ID" value="XM_016412312.1"/>
</dbReference>
<protein>
    <recommendedName>
        <fullName evidence="6">Choline monooxygenase, chloroplastic</fullName>
        <ecNumber evidence="5">1.14.15.7</ecNumber>
    </recommendedName>
</protein>
<dbReference type="HOGENOM" id="CLU_010451_0_0_1"/>
<dbReference type="OrthoDB" id="426882at2759"/>
<dbReference type="PANTHER" id="PTHR43756:SF5">
    <property type="entry name" value="CHOLINE MONOOXYGENASE, CHLOROPLASTIC"/>
    <property type="match status" value="1"/>
</dbReference>
<dbReference type="InterPro" id="IPR036922">
    <property type="entry name" value="Rieske_2Fe-2S_sf"/>
</dbReference>
<keyword evidence="9" id="KW-0560">Oxidoreductase</keyword>
<dbReference type="SUPFAM" id="SSF55961">
    <property type="entry name" value="Bet v1-like"/>
    <property type="match status" value="1"/>
</dbReference>
<keyword evidence="17" id="KW-1185">Reference proteome</keyword>
<dbReference type="EMBL" id="KN847346">
    <property type="protein sequence ID" value="KIW37110.1"/>
    <property type="molecule type" value="Genomic_DNA"/>
</dbReference>
<evidence type="ECO:0000256" key="5">
    <source>
        <dbReference type="ARBA" id="ARBA00012763"/>
    </source>
</evidence>
<evidence type="ECO:0000256" key="6">
    <source>
        <dbReference type="ARBA" id="ARBA00014931"/>
    </source>
</evidence>
<comment type="similarity">
    <text evidence="4">Belongs to the choline monooxygenase family.</text>
</comment>